<dbReference type="InterPro" id="IPR010265">
    <property type="entry name" value="Phage_lambda_TipM"/>
</dbReference>
<protein>
    <recommendedName>
        <fullName evidence="3">Phage tail protein</fullName>
    </recommendedName>
</protein>
<dbReference type="Pfam" id="PF05939">
    <property type="entry name" value="Phage_min_tail"/>
    <property type="match status" value="1"/>
</dbReference>
<evidence type="ECO:0000313" key="2">
    <source>
        <dbReference type="Proteomes" id="UP000180280"/>
    </source>
</evidence>
<proteinExistence type="predicted"/>
<name>A0ABX3CEE9_9NEIS</name>
<comment type="caution">
    <text evidence="1">The sequence shown here is derived from an EMBL/GenBank/DDBJ whole genome shotgun (WGS) entry which is preliminary data.</text>
</comment>
<gene>
    <name evidence="1" type="ORF">BI344_08620</name>
</gene>
<dbReference type="EMBL" id="MKCT01000017">
    <property type="protein sequence ID" value="OHX20513.1"/>
    <property type="molecule type" value="Genomic_DNA"/>
</dbReference>
<dbReference type="Proteomes" id="UP000180280">
    <property type="component" value="Unassembled WGS sequence"/>
</dbReference>
<accession>A0ABX3CEE9</accession>
<keyword evidence="2" id="KW-1185">Reference proteome</keyword>
<evidence type="ECO:0000313" key="1">
    <source>
        <dbReference type="EMBL" id="OHX20513.1"/>
    </source>
</evidence>
<evidence type="ECO:0008006" key="3">
    <source>
        <dbReference type="Google" id="ProtNLM"/>
    </source>
</evidence>
<organism evidence="1 2">
    <name type="scientific">Chromobacterium sphagni</name>
    <dbReference type="NCBI Taxonomy" id="1903179"/>
    <lineage>
        <taxon>Bacteria</taxon>
        <taxon>Pseudomonadati</taxon>
        <taxon>Pseudomonadota</taxon>
        <taxon>Betaproteobacteria</taxon>
        <taxon>Neisseriales</taxon>
        <taxon>Chromobacteriaceae</taxon>
        <taxon>Chromobacterium</taxon>
    </lineage>
</organism>
<sequence length="114" mass="12518">MAAETFSWTPLFGGSSSIRARVREAKFGDGYVQRVADGINTMARSRKLSFAGDAAMCDAIEAFLARQGGARWFWFTYPGAARCKVRCAEWDRSYLAAGDEVVSAAFEQVFDPGE</sequence>
<reference evidence="1 2" key="1">
    <citation type="submission" date="2016-09" db="EMBL/GenBank/DDBJ databases">
        <title>Chromobacterium muskegensis sp. nov., an insecticidal bacterium isolated from Sphagnum bogs.</title>
        <authorList>
            <person name="Sparks M.E."/>
            <person name="Blackburn M.B."/>
            <person name="Gundersen-Rindal D.E."/>
            <person name="Mitchell A."/>
            <person name="Farrar R."/>
            <person name="Kuhar D."/>
        </authorList>
    </citation>
    <scope>NUCLEOTIDE SEQUENCE [LARGE SCALE GENOMIC DNA]</scope>
    <source>
        <strain evidence="1 2">14B-1</strain>
    </source>
</reference>
<dbReference type="RefSeq" id="WP_071112930.1">
    <property type="nucleotide sequence ID" value="NZ_MKCT01000017.1"/>
</dbReference>